<dbReference type="GeneID" id="78401757"/>
<dbReference type="NCBIfam" id="NF033832">
    <property type="entry name" value="sce7726_fam"/>
    <property type="match status" value="1"/>
</dbReference>
<dbReference type="RefSeq" id="WP_180904538.1">
    <property type="nucleotide sequence ID" value="NZ_CP040908.1"/>
</dbReference>
<gene>
    <name evidence="1" type="ORF">FH779_09830</name>
</gene>
<dbReference type="KEGG" id="efal:FH779_09830"/>
<evidence type="ECO:0000313" key="1">
    <source>
        <dbReference type="EMBL" id="QLL58366.1"/>
    </source>
</evidence>
<organism evidence="1 2">
    <name type="scientific">Empedobacter falsenii</name>
    <dbReference type="NCBI Taxonomy" id="343874"/>
    <lineage>
        <taxon>Bacteria</taxon>
        <taxon>Pseudomonadati</taxon>
        <taxon>Bacteroidota</taxon>
        <taxon>Flavobacteriia</taxon>
        <taxon>Flavobacteriales</taxon>
        <taxon>Weeksellaceae</taxon>
        <taxon>Empedobacter</taxon>
    </lineage>
</organism>
<accession>A0A7H9DUI7</accession>
<dbReference type="Proteomes" id="UP000510643">
    <property type="component" value="Chromosome"/>
</dbReference>
<keyword evidence="2" id="KW-1185">Reference proteome</keyword>
<dbReference type="EMBL" id="CP040908">
    <property type="protein sequence ID" value="QLL58366.1"/>
    <property type="molecule type" value="Genomic_DNA"/>
</dbReference>
<name>A0A7H9DUI7_9FLAO</name>
<dbReference type="AlphaFoldDB" id="A0A7H9DUI7"/>
<dbReference type="InterPro" id="IPR047729">
    <property type="entry name" value="Sce7726-like"/>
</dbReference>
<evidence type="ECO:0000313" key="2">
    <source>
        <dbReference type="Proteomes" id="UP000510643"/>
    </source>
</evidence>
<protein>
    <submittedName>
        <fullName evidence="1">Sce7726 family protein</fullName>
    </submittedName>
</protein>
<reference evidence="1 2" key="1">
    <citation type="submission" date="2019-06" db="EMBL/GenBank/DDBJ databases">
        <title>Emergence of pandrug resistant Empedobacter falsenii in China.</title>
        <authorList>
            <person name="Dong N."/>
            <person name="Chen S."/>
            <person name="Zhang R."/>
        </authorList>
    </citation>
    <scope>NUCLEOTIDE SEQUENCE [LARGE SCALE GENOMIC DNA]</scope>
    <source>
        <strain evidence="1 2">1681-1</strain>
    </source>
</reference>
<sequence>MQSHPLHISNLRGIARLINHAAFKKIALDSNQSSYIRQMKKYIEWDSIVQEQPTTLSELIAYGYSILEQDYRHEYIYKTSLLNDFVLHHYSLDDTVLLNEFRIQDSIADMVIVNGTNKVFEIKTELDSLERFQSQIENYYKAFTEVYLVTHYTLIEKYSSKIEETVGIIALTDELKLVEYRKATFVDELLDIPTMMATLRKPEYIKLVKNMVGFVPDATPVYLYTACLDVLLNFTQQEVQKQYHKILKERISFAKNIEIEEGAFPKFYNYSYYHQKLTKNSYLTLQNNLMKKV</sequence>
<proteinExistence type="predicted"/>